<dbReference type="GO" id="GO:0046872">
    <property type="term" value="F:metal ion binding"/>
    <property type="evidence" value="ECO:0007669"/>
    <property type="project" value="UniProtKB-KW"/>
</dbReference>
<dbReference type="InterPro" id="IPR020084">
    <property type="entry name" value="NUDIX_hydrolase_CS"/>
</dbReference>
<dbReference type="CDD" id="cd03429">
    <property type="entry name" value="NUDIX_NADH_pyrophosphatase_Nudt13"/>
    <property type="match status" value="1"/>
</dbReference>
<evidence type="ECO:0000256" key="1">
    <source>
        <dbReference type="ARBA" id="ARBA00001946"/>
    </source>
</evidence>
<feature type="domain" description="Nudix hydrolase" evidence="10">
    <location>
        <begin position="215"/>
        <end position="340"/>
    </location>
</feature>
<dbReference type="EC" id="3.6.1.22" evidence="2"/>
<organism evidence="11 12">
    <name type="scientific">Hyalella azteca</name>
    <name type="common">Amphipod</name>
    <dbReference type="NCBI Taxonomy" id="294128"/>
    <lineage>
        <taxon>Eukaryota</taxon>
        <taxon>Metazoa</taxon>
        <taxon>Ecdysozoa</taxon>
        <taxon>Arthropoda</taxon>
        <taxon>Crustacea</taxon>
        <taxon>Multicrustacea</taxon>
        <taxon>Malacostraca</taxon>
        <taxon>Eumalacostraca</taxon>
        <taxon>Peracarida</taxon>
        <taxon>Amphipoda</taxon>
        <taxon>Senticaudata</taxon>
        <taxon>Talitrida</taxon>
        <taxon>Talitroidea</taxon>
        <taxon>Hyalellidae</taxon>
        <taxon>Hyalella</taxon>
    </lineage>
</organism>
<evidence type="ECO:0000313" key="11">
    <source>
        <dbReference type="Proteomes" id="UP000694843"/>
    </source>
</evidence>
<protein>
    <recommendedName>
        <fullName evidence="2">NAD(+) diphosphatase</fullName>
        <ecNumber evidence="2">3.6.1.22</ecNumber>
    </recommendedName>
</protein>
<dbReference type="PANTHER" id="PTHR11383">
    <property type="entry name" value="NUCLEOSIDE DIPHOSPHATE-LINKED MOIETY X MOTIF 13"/>
    <property type="match status" value="1"/>
</dbReference>
<keyword evidence="6" id="KW-0520">NAD</keyword>
<dbReference type="InterPro" id="IPR000086">
    <property type="entry name" value="NUDIX_hydrolase_dom"/>
</dbReference>
<evidence type="ECO:0000259" key="10">
    <source>
        <dbReference type="PROSITE" id="PS51462"/>
    </source>
</evidence>
<dbReference type="Pfam" id="PF09296">
    <property type="entry name" value="NUDIX-like"/>
    <property type="match status" value="1"/>
</dbReference>
<comment type="catalytic activity">
    <reaction evidence="8">
        <text>NAD(+) + H2O = beta-nicotinamide D-ribonucleotide + AMP + 2 H(+)</text>
        <dbReference type="Rhea" id="RHEA:11800"/>
        <dbReference type="ChEBI" id="CHEBI:14649"/>
        <dbReference type="ChEBI" id="CHEBI:15377"/>
        <dbReference type="ChEBI" id="CHEBI:15378"/>
        <dbReference type="ChEBI" id="CHEBI:57540"/>
        <dbReference type="ChEBI" id="CHEBI:456215"/>
        <dbReference type="EC" id="3.6.1.22"/>
    </reaction>
    <physiologicalReaction direction="left-to-right" evidence="8">
        <dbReference type="Rhea" id="RHEA:11801"/>
    </physiologicalReaction>
</comment>
<dbReference type="PROSITE" id="PS51462">
    <property type="entry name" value="NUDIX"/>
    <property type="match status" value="1"/>
</dbReference>
<evidence type="ECO:0000256" key="2">
    <source>
        <dbReference type="ARBA" id="ARBA00012381"/>
    </source>
</evidence>
<sequence>MKILKQLGFIPPYLWSTQFRLSHQLSYVQWSRKLEALKGNDEECSACIPQGKFLLYSGQRPLLEPFVDHEDHTMADSLSSRAQMLTNAPIYEPQLQQIAWLSYPEVREVCLAIFVGNVLLHMTPSGQPIYAVQVGKLSKEDRTALKSLRPDAAIQDLRVALFVVPRAQSELLSRARSLLHFHEQNLYCGACGTKTKCNAAGSYRYCETCKASIYPSSKPVGIVLVTDERNSKALLVRQPRHPPGMFTCIAGFADIGETLEACVKREVAEEAGLEVTAVRYLGCQHWPFPGSLMMGCIATALTHEVSLDTSELQDGRWWSRAEVEAAVTASAANGSPWSLTASAAGGSPWSLTSSAAGGSPWFSSEPKTAALLLPPPMTIAHCLIRHWLETTSESSS</sequence>
<evidence type="ECO:0000256" key="4">
    <source>
        <dbReference type="ARBA" id="ARBA00022801"/>
    </source>
</evidence>
<dbReference type="InterPro" id="IPR015375">
    <property type="entry name" value="NADH_PPase-like_N"/>
</dbReference>
<dbReference type="Pfam" id="PF00293">
    <property type="entry name" value="NUDIX"/>
    <property type="match status" value="1"/>
</dbReference>
<dbReference type="PANTHER" id="PTHR11383:SF3">
    <property type="entry name" value="NAD(P)H PYROPHOSPHATASE NUDT13, MITOCHONDRIAL"/>
    <property type="match status" value="1"/>
</dbReference>
<keyword evidence="3" id="KW-0479">Metal-binding</keyword>
<evidence type="ECO:0000313" key="12">
    <source>
        <dbReference type="RefSeq" id="XP_018017660.1"/>
    </source>
</evidence>
<dbReference type="PROSITE" id="PS00893">
    <property type="entry name" value="NUDIX_BOX"/>
    <property type="match status" value="1"/>
</dbReference>
<dbReference type="Gene3D" id="3.90.79.20">
    <property type="match status" value="1"/>
</dbReference>
<evidence type="ECO:0000256" key="6">
    <source>
        <dbReference type="ARBA" id="ARBA00023027"/>
    </source>
</evidence>
<comment type="catalytic activity">
    <reaction evidence="9">
        <text>NADH + H2O = reduced beta-nicotinamide D-ribonucleotide + AMP + 2 H(+)</text>
        <dbReference type="Rhea" id="RHEA:48868"/>
        <dbReference type="ChEBI" id="CHEBI:15377"/>
        <dbReference type="ChEBI" id="CHEBI:15378"/>
        <dbReference type="ChEBI" id="CHEBI:57945"/>
        <dbReference type="ChEBI" id="CHEBI:90832"/>
        <dbReference type="ChEBI" id="CHEBI:456215"/>
        <dbReference type="EC" id="3.6.1.22"/>
    </reaction>
    <physiologicalReaction direction="left-to-right" evidence="9">
        <dbReference type="Rhea" id="RHEA:48869"/>
    </physiologicalReaction>
</comment>
<keyword evidence="4" id="KW-0378">Hydrolase</keyword>
<dbReference type="AlphaFoldDB" id="A0A8B7NVB5"/>
<reference evidence="12" key="1">
    <citation type="submission" date="2025-08" db="UniProtKB">
        <authorList>
            <consortium name="RefSeq"/>
        </authorList>
    </citation>
    <scope>IDENTIFICATION</scope>
    <source>
        <tissue evidence="12">Whole organism</tissue>
    </source>
</reference>
<dbReference type="NCBIfam" id="NF001299">
    <property type="entry name" value="PRK00241.1"/>
    <property type="match status" value="1"/>
</dbReference>
<evidence type="ECO:0000256" key="5">
    <source>
        <dbReference type="ARBA" id="ARBA00022842"/>
    </source>
</evidence>
<evidence type="ECO:0000256" key="8">
    <source>
        <dbReference type="ARBA" id="ARBA00049196"/>
    </source>
</evidence>
<name>A0A8B7NVB5_HYAAZ</name>
<accession>A0A8B7NVB5</accession>
<evidence type="ECO:0000256" key="9">
    <source>
        <dbReference type="ARBA" id="ARBA00049264"/>
    </source>
</evidence>
<evidence type="ECO:0000256" key="3">
    <source>
        <dbReference type="ARBA" id="ARBA00022723"/>
    </source>
</evidence>
<dbReference type="InterPro" id="IPR015797">
    <property type="entry name" value="NUDIX_hydrolase-like_dom_sf"/>
</dbReference>
<proteinExistence type="predicted"/>
<evidence type="ECO:0000256" key="7">
    <source>
        <dbReference type="ARBA" id="ARBA00047501"/>
    </source>
</evidence>
<comment type="cofactor">
    <cofactor evidence="1">
        <name>Mg(2+)</name>
        <dbReference type="ChEBI" id="CHEBI:18420"/>
    </cofactor>
</comment>
<dbReference type="GO" id="GO:0016787">
    <property type="term" value="F:hydrolase activity"/>
    <property type="evidence" value="ECO:0007669"/>
    <property type="project" value="UniProtKB-KW"/>
</dbReference>
<dbReference type="Proteomes" id="UP000694843">
    <property type="component" value="Unplaced"/>
</dbReference>
<comment type="catalytic activity">
    <reaction evidence="7">
        <text>NADPH + H2O = reduced beta-nicotinamide D-ribonucleotide + adenosine 2',5'-bisphosphate + 2 H(+)</text>
        <dbReference type="Rhea" id="RHEA:60820"/>
        <dbReference type="ChEBI" id="CHEBI:15377"/>
        <dbReference type="ChEBI" id="CHEBI:15378"/>
        <dbReference type="ChEBI" id="CHEBI:57783"/>
        <dbReference type="ChEBI" id="CHEBI:90832"/>
        <dbReference type="ChEBI" id="CHEBI:194156"/>
    </reaction>
    <physiologicalReaction direction="left-to-right" evidence="7">
        <dbReference type="Rhea" id="RHEA:60821"/>
    </physiologicalReaction>
</comment>
<keyword evidence="5" id="KW-0460">Magnesium</keyword>
<dbReference type="RefSeq" id="XP_018017660.1">
    <property type="nucleotide sequence ID" value="XM_018162171.2"/>
</dbReference>
<keyword evidence="11" id="KW-1185">Reference proteome</keyword>
<dbReference type="GeneID" id="108674237"/>
<dbReference type="InterPro" id="IPR049734">
    <property type="entry name" value="NudC-like_C"/>
</dbReference>
<dbReference type="OrthoDB" id="10249612at2759"/>
<dbReference type="SUPFAM" id="SSF55811">
    <property type="entry name" value="Nudix"/>
    <property type="match status" value="1"/>
</dbReference>
<dbReference type="KEGG" id="hazt:108674237"/>
<gene>
    <name evidence="12" type="primary">LOC108674237</name>
</gene>
<dbReference type="Gene3D" id="3.90.79.10">
    <property type="entry name" value="Nucleoside Triphosphate Pyrophosphohydrolase"/>
    <property type="match status" value="1"/>
</dbReference>